<comment type="caution">
    <text evidence="1">The sequence shown here is derived from an EMBL/GenBank/DDBJ whole genome shotgun (WGS) entry which is preliminary data.</text>
</comment>
<organism evidence="1 2">
    <name type="scientific">Nitratireductor aquimarinus</name>
    <dbReference type="NCBI Taxonomy" id="889300"/>
    <lineage>
        <taxon>Bacteria</taxon>
        <taxon>Pseudomonadati</taxon>
        <taxon>Pseudomonadota</taxon>
        <taxon>Alphaproteobacteria</taxon>
        <taxon>Hyphomicrobiales</taxon>
        <taxon>Phyllobacteriaceae</taxon>
        <taxon>Nitratireductor</taxon>
    </lineage>
</organism>
<reference evidence="1 2" key="1">
    <citation type="submission" date="2023-10" db="EMBL/GenBank/DDBJ databases">
        <authorList>
            <person name="Venkata Ramana C."/>
            <person name="Sasikala C."/>
            <person name="Dhurka M."/>
        </authorList>
    </citation>
    <scope>NUCLEOTIDE SEQUENCE [LARGE SCALE GENOMIC DNA]</scope>
    <source>
        <strain evidence="1 2">KCTC 32151</strain>
    </source>
</reference>
<dbReference type="RefSeq" id="WP_317561015.1">
    <property type="nucleotide sequence ID" value="NZ_JAWLIP010000003.1"/>
</dbReference>
<evidence type="ECO:0000313" key="1">
    <source>
        <dbReference type="EMBL" id="MDV6226338.1"/>
    </source>
</evidence>
<name>A0ABU4AJB1_9HYPH</name>
<gene>
    <name evidence="1" type="ORF">R2G56_08580</name>
</gene>
<protein>
    <submittedName>
        <fullName evidence="1">Uncharacterized protein</fullName>
    </submittedName>
</protein>
<dbReference type="EMBL" id="JAWLIP010000003">
    <property type="protein sequence ID" value="MDV6226338.1"/>
    <property type="molecule type" value="Genomic_DNA"/>
</dbReference>
<keyword evidence="2" id="KW-1185">Reference proteome</keyword>
<sequence>MSIITIRPRDPHEVRQGMPPLTARQLRLGLIANGITLASVEAAVAAITNPTAREIAQVEWEYATTFERTHSLISQIGTALNLTPEEIDTMWSASISL</sequence>
<dbReference type="Proteomes" id="UP001185659">
    <property type="component" value="Unassembled WGS sequence"/>
</dbReference>
<accession>A0ABU4AJB1</accession>
<evidence type="ECO:0000313" key="2">
    <source>
        <dbReference type="Proteomes" id="UP001185659"/>
    </source>
</evidence>
<proteinExistence type="predicted"/>